<proteinExistence type="predicted"/>
<feature type="compositionally biased region" description="Low complexity" evidence="6">
    <location>
        <begin position="4055"/>
        <end position="4064"/>
    </location>
</feature>
<dbReference type="SMART" id="SM00710">
    <property type="entry name" value="PbH1"/>
    <property type="match status" value="20"/>
</dbReference>
<evidence type="ECO:0000313" key="11">
    <source>
        <dbReference type="Proteomes" id="UP000317171"/>
    </source>
</evidence>
<dbReference type="SUPFAM" id="SSF51126">
    <property type="entry name" value="Pectin lyase-like"/>
    <property type="match status" value="4"/>
</dbReference>
<evidence type="ECO:0000313" key="10">
    <source>
        <dbReference type="EMBL" id="QDT41650.1"/>
    </source>
</evidence>
<dbReference type="SUPFAM" id="SSF49899">
    <property type="entry name" value="Concanavalin A-like lectins/glucanases"/>
    <property type="match status" value="2"/>
</dbReference>
<dbReference type="InterPro" id="IPR013783">
    <property type="entry name" value="Ig-like_fold"/>
</dbReference>
<gene>
    <name evidence="10" type="ORF">Pan241w_17130</name>
</gene>
<organism evidence="10 11">
    <name type="scientific">Gimesia alba</name>
    <dbReference type="NCBI Taxonomy" id="2527973"/>
    <lineage>
        <taxon>Bacteria</taxon>
        <taxon>Pseudomonadati</taxon>
        <taxon>Planctomycetota</taxon>
        <taxon>Planctomycetia</taxon>
        <taxon>Planctomycetales</taxon>
        <taxon>Planctomycetaceae</taxon>
        <taxon>Gimesia</taxon>
    </lineage>
</organism>
<feature type="region of interest" description="Disordered" evidence="6">
    <location>
        <begin position="4038"/>
        <end position="4072"/>
    </location>
</feature>
<dbReference type="Gene3D" id="2.60.40.10">
    <property type="entry name" value="Immunoglobulins"/>
    <property type="match status" value="4"/>
</dbReference>
<evidence type="ECO:0000256" key="6">
    <source>
        <dbReference type="SAM" id="MobiDB-lite"/>
    </source>
</evidence>
<dbReference type="InterPro" id="IPR059226">
    <property type="entry name" value="Choice_anch_Q_dom"/>
</dbReference>
<dbReference type="InterPro" id="IPR039448">
    <property type="entry name" value="Beta_helix"/>
</dbReference>
<dbReference type="Pfam" id="PF13385">
    <property type="entry name" value="Laminin_G_3"/>
    <property type="match status" value="2"/>
</dbReference>
<feature type="domain" description="Right handed beta helix" evidence="7">
    <location>
        <begin position="651"/>
        <end position="763"/>
    </location>
</feature>
<dbReference type="EMBL" id="CP036269">
    <property type="protein sequence ID" value="QDT41650.1"/>
    <property type="molecule type" value="Genomic_DNA"/>
</dbReference>
<feature type="domain" description="Golvesin/Xly CBD-like" evidence="9">
    <location>
        <begin position="5059"/>
        <end position="5202"/>
    </location>
</feature>
<keyword evidence="4" id="KW-0969">Cilium</keyword>
<name>A0A517RCP4_9PLAN</name>
<dbReference type="SUPFAM" id="SSF55486">
    <property type="entry name" value="Metalloproteases ('zincins'), catalytic domain"/>
    <property type="match status" value="1"/>
</dbReference>
<evidence type="ECO:0000256" key="4">
    <source>
        <dbReference type="ARBA" id="ARBA00023069"/>
    </source>
</evidence>
<dbReference type="Pfam" id="PF13229">
    <property type="entry name" value="Beta_helix"/>
    <property type="match status" value="1"/>
</dbReference>
<dbReference type="Gene3D" id="2.160.20.10">
    <property type="entry name" value="Single-stranded right-handed beta-helix, Pectin lyase-like"/>
    <property type="match status" value="3"/>
</dbReference>
<dbReference type="OrthoDB" id="292934at2"/>
<sequence>MLLTNWLNSLTSRIKKRPVFRSRDRRAIRRRWQAIVKNQIATTEALEDRTLLTTFTVENLDASGTGSLADAIDQANANAGLDTIVFQTGLAGTINAGGTLVIEDDIIINGDTDGDTSTKEITVTGNDLFRVFIVDYSDATFSNLRITDGSGFIGHDDTEGGGGILAVGNTFQPVLTLQNMEFTGNQSFNGGAVHAFDTNLHVEDSLFSVNIASGTPGIDYSAAGGAIAITDRNGAGSMHSIDRSTFSNNQTTEASGLYGGGGAIVFKSAGAQFDVTDSVFDTNQSNGPEGGGAILVNNSSLFRIYSSLFTGNQVLSSANADVSGGALKTFNSRTSVYTSTFVNNTVASSAGNGGAISIEDSPSVTSGIFNSTFSGNSADAGGALALENSRVVLFDSTVTDNSAVQTGGVYLLTNPFGLGSTLTLRNSILDGNSDHQIGTDGGVNLDTFSGGHNLINGTVENVPNGFVIQSTDITGTPANLAPLAANGPLVGAPGSQSALQTRVPLPGSPAIDNGDTSSLEDQLGIARPQGSAPDIGAIEFVFNGPAVVYVDDNFSNPTPGQDPDAGGPATEFGVDAFATIQEAIDNVAEGGTIIVAAGTYTPSATINVTKTVTIQGPQAGVDPRPGSSSLRDETDDTTEAIIDGGGTLSQIFLIDADNVTLDGLVITNGTGDLVRSSNPVDQVIVQNNIIHNSSGDEGIQLKQASNSTIQYNYIHDTAGDGANYDGSSNSSIRFNEFDHIFSTNGAIFVDDSEAITIEGNLLNLGHMNANDGIKVNDFYEDAHSTTSYVINNIIIDSLQDGITIGRSNVVVSGNDISGSSSNNGVIYVSETVDNIQITNNSIHDNLAAQSGTDTNYAIRIGRTSTNPRVPTNVVVRDNSIVNNEGLIFFQQDTQPNLDALRNWWGTTDATVIAAGIVGVMDGAGITNGGIDFSTILTSGADVSGATPGFQPDTSSLSVHALGSDPGMGSRIQNGINLVDASGTVEVQSGTYTENVIVNRGITLSGTPDIQGTLTVTDGATLAPGFSPGIIHTNGLNIQGDTFELNNINLGSFTHLDVGPSEDLRYVESVQGENILFWRGSTGELRRATYTWNGTNLVLGAITSPTGLTSGDHASILNMGGGVLEGYFHTGTGPSVTSQYHAISNDGGQTWINETLIPYPFPTPGIGSDSGTTGGGGIIEINGERRIYAQNNFGDIVLWTTAAGSNGPLTNVGALIDGLTGDFQNQSPSGDAIGLSSGQTLYLYVDGEGSESTLGAIGALIVDPTGLVITSQIDNFISVTDTALSTAGLTRLDEMTIGAVQIAGNMITGVLMIDGDSVANGSNEDLFYAPITINTNSVPAGSLDIEINGTTPGTEFDQIDVTGTVTIGAGATLNLIDGYDPVAGEQFVLINNDGIDPVVGTFSGLDEGHEFSNFLGVSGLTAFLTYTGGDGNDVSIVVQDPTPQITLPVNGTANNYTLSLVGPNLVLTDDDSGMTIATIPLLSLGGPLVIEGEPNQDDTLTVDLTGIDETTPLQIIFNGGTGGNDELVLSRTGSLTSVEHVLVDASSGNIIINGAATPIISYTGLEPITDNLDVADRVFTFTGAAETITLSDDGDLNDGESFIDSSLAESITFVNATNSLTINTELGGGSGIDTLNVEGLDEQFNANLTINAGADDTVSFQTNATDIGSGNLFVTSGTVELDVDILAASISGDAPTVNVLGSAGGAELRDALNLAGIGGTINVAAGIYLTTGTLNLNQAVSIVGAGKEDVEIRKSGAPTTYDEVIHISGNDVSISGAQLGWETHTMATDYRGYVVVTTGDNTTLNNLLFSDNYRSAVVFENADNLEVSDSIFEGKFGRAAIRDGNSGSGENFLITRNEFRADHFRWGPIAIGPQGTLGDPNSEAFSGEISFNYFGNGLEAGAFQEQGDQNYTVTITNQGMTADGVDIIHNTFDWQDSATINGDGNFAQSGGIYFDPNLTVPPGSVNITDNIFNGFTYDGPQPSNDPLWNPAGGVFGGALEFDGVDDFGLFQDPAFDVGAAGTLNFWVNMQDQSRRNQFFEGLDDLGFEFQYRTNSGGQFFGSPGRGVNNTGDNVVIQDGSAGGTEGVWQNLQYTWNFNGGVNPEMHIYLDGTEVGYLSTTYDADLSQWVEIISTVNQLVTVGRDASGDRHFDGLMDDVGWFNAVLNQTDRDMIRMNGVATLSADARLIAHWDFDQAAGNIAVDNKNGIEMYISANGISPFGPEFRPGMGQFGGALEFDGIDDFATFQDPSFDVGAQGTLSFWVNMQDTGKRNQFFEGPGNQGLEFQFRPNSGGQFYGRVANDGDFVIESGGSAGVAGTWTNIQYTWDNTTSEMRIYIDGTEVSGYLPGFTPTDLSSFDSMQFIDTINGLMNVGRDPGDSGRYFDGLMDDIAWFDVVLNPAERAEIIGTSVGTSFLNGDPRLVAYWNLDDAPGTTVATGDGGTNIDLNIQAEPPLPPIEGFGVLAPANATVTYNVFHDNDLNSNLPLDPTNILGDPLFAYESDPNYAPTDPDSLAEQFAIGFGSTAAFSSSEHAVDANTMTPHIGAFQDLSLFGAGDIVIDGSGEDDLLEITFIDANTATFVLTTDVGGMGETVTGPVMLTNITSLTFNGLEGDDILRITNPMGGLLDPVDGLTFNGGTGGEDGAGDTLEILGGTATTVEHRFVNDSDGSVFFNGEGTATITYTGLEPVLDTIMATDRIFTFTGAGETITLSDDGDAGDGESQIDSTLGELVIFTHPTGTLTINTEASGGSGIDAINIEGLDSTFDADLTINAKVGDTTTFQANATDIGSGDLTVRRGSVIFDQDVTTTGNAVINATGGSITDGGSSATDELTAATAVLRATFYVGGIGDALDINVNNLEADVDGFIWINSTGVTPLTIGGIGPVFGLKAVHGIDLFVTGQLLIHEEIENIYNLISIESADSITQIGTVNAPNGNIKITASGDILLASLVALPGTIDVLSTTGAILDNNGANFNTASTNARFRGNMGVGTNADRLETFAGTIVGGSTAGGFHIYNDSDVNLGGGSFGGGITAAGEISVISMFGIDVEDTVESTGASITLTSLNNLNVNTTVQTNGGEINLFAENNLILNAAAVVDTTSAAAVTLIADTDLSGDGAFTQADGAGLVNAQGGTLFVSATDNVLISDLQSAGGTVIVESTNGAILDNTLGETTLITASQAALVAQGGIGTPTMDADIDTAISTLSALTINNDVVVSNTGALIIGDVLMLNGVTSDNGNVTVSAASPLTVNNDVTAAGTVTLTSTDGAGPGDNLTIYAGVTVESTGADVVLNSGDNFLLALTGEVIADTTITINVDPITNGAGAIVDLLGNVDATLTTINGGDDTDTFNILPTGDSPITINGGDPTLPGPGDVLNMDFSGLTNPPVLTLGMDAGSGEFSFLAPDLQLPVTYSSIENVTTSTGAYHLVLDMFASGFQDGVADDINVALDATGTDLQIAINPSIFFTGAIADILSFTVLGSSDSDALHVNETTGGLPFFATAAPAVGFSSGSHLNAAADFYLEDVFNPNTYDVNDITFHFDGGGGMNDAFRLITSINTYDVGYFSDMDDALGSGNIVAAQSGNTDIDFGFSFARLRGLDFLTYSGGELHVDASDTPMTNQIVIDSPSLLSSYTEIMGNGGFTNVVFDGYQDLVVVSGPGSDTIDLIAVGPGSNLNSIVIDADDVFGTNAADNDVIRVHSAPLGVLNIDILAAAGDDVINVFDAGNTVDNINAQIMIDGEGGDDTLILIDSGDLTGDTFEVTSTTVEGLTSAVGTDITYMAIDNLNVTGTDGNDDISVNLTTQEDLNNVTINGFNGDDDFSLQNGSTPMGVDTRLNGDAGNDEFFFLPGSILRGFIDGGGDVDTIDYTTYAAVVHIALSGLGTIDGFQGRENNGSILGTGIGSLGFDNIDDLLGTAGGDTLEGPDLNNYWGITSTDTGFIIADRPNLMSGRPTTGGDATATPPEQFLSFLDFENLIGGNLDDRFDLSDGAGLTGTLNGDLGNDSLDYRDYTTGVNVDLFAGTATNIGGGLALGTGGGDDDNSIENVFGGDGNDNITGDNDDNILGDGFGNDNLDGGGNGVGSENGGNDVFLMEPGAGGSADVITDIHGNDTIDFRFASQGIVFDADIINMPQDVFGGNTVELRQIQPQQPDTNPSFMENVVGSEFNDLIFIDPLSQDGNFPIDGPPVLRSADGRGGLDTLDFDAKGQSVIDTGFSLTADGVGTVQYLNFENVRPFEDSPGFIVDNGDVGFTLTGDWAFHPNGTAAITNGTGFEDDIHSVHGNTPTGTGPAQAFWEFFGLTPGEYRVSVTWPVSDNPQSVGLVATDTPFTVFDGAQSDVGTIAATPLATVDLNQQLLPDDFSADGAIWEDLGTFTISTRSLTVMLTNLADGNVIADAIRIERVSAGPEIELTDVTDVLAPPAVVVDGHPGGIQFGDTELLTPAVRTFEITNNGSAVLNISNITIPAGYTTDLTPQAVGIGATIQFTITMDASSFGDRSGIFSFETDDVDEATFNILLDGRVSNVVIIDDGDAEFSATAGFQNFPDGTNLGDDGYQADSTAAIPNQPGATTQPGAETATWTFTDLADGNYRVSTTWAPYFNRVDDAPFSLDGGSGVVTVDVNQQVTPSSFTEDGTAWFDLNASYLVVGGVLTVTLTNDANNNPRDFYHMSDLSYGVIADAIRIEYLPEPDLQVTVDMGTVVEDDTGNVDFGSTLPGVPVSKTFTVTNLSSMDVDVTGLVEFPAGFSIDPASPFGTDTMPVTIAGGGSVTFTIQFDGGTSGSTFGQISFTTGDEDENPYNFTVSGTAGPATVGITDSDFSTTGTWNDYTPRGIGDPEFLYAGVADVGGSGANSATWSFDVEPGRYQVVANWYVHPNLAPYGGAAASNAPYTIYDDLSPVTTVLVSHQTNPNDFLDDGTLWEYIGNPVAITGNTLSVQLTDNADGIVFADEIRIYRVVDPVISVEVDGGVVEDGGTVDFEETIVGAPVIKTFTVTNYGERNMALGTLNLPAGFSLLSGFGNDNLSPGSSTTFTVQMDAAVAGPFGGMISFGADSFDANPFNFSVTGSAQNSMIVDNGDLNYSNSGPWETVSINYDSSFYTYFQRDQDILRGGDLLGSNTATWTFDNLGAGTYQVSTHWFQHSSLAPDAQITISGIEGGPITVSLDQRYAPNDFTADGTTWEELGNFQVAAGATLTVTITDDGANGDVVADAMRLELIPIGLRSPEIEVQADAVDLVSGVGSVDLGTASFAESLFQTFTITNSGTDTLNLGAISTPANFSVFSGPGTVALAAGQSTTFVLEFNSTGMSGVSAGVVSIANDDTDENPFTINVSATMTTVQIVDNGDADYSSVGPWQAKGGASLFYYESDAQQLNLGDNGTATWNFNGLAAGTYTVSTTWYQHSSLRASNAEYNIGTGPIVVNQRLKADDFYSEGKYWEILGTIAVGAGGTITVTLSDNVADGSIIADAVRIERTGPLVAAAGVSSTPADSITQADLDAVRNAALTYWSATGLTAEELDRLQSVSFVLADLPDAMLGGANSSTILIDVNAAGYGWFVDDSPFDNSEFTLDADGNLVADEASAAFGRMDLLTVVMHELGHVLGYDDLDADEAGNDLMSESLNDSQRRLPVIDDADASDLDDFFSAIAGGDNPLLN</sequence>
<dbReference type="KEGG" id="gaz:Pan241w_17130"/>
<dbReference type="InterPro" id="IPR033803">
    <property type="entry name" value="CBD-like_Golvesin-Xly"/>
</dbReference>
<keyword evidence="3" id="KW-0963">Cytoplasm</keyword>
<evidence type="ECO:0000256" key="1">
    <source>
        <dbReference type="ARBA" id="ARBA00004138"/>
    </source>
</evidence>
<dbReference type="Proteomes" id="UP000317171">
    <property type="component" value="Chromosome"/>
</dbReference>
<accession>A0A517RCP4</accession>
<dbReference type="NCBIfam" id="NF012200">
    <property type="entry name" value="choice_anch_D"/>
    <property type="match status" value="4"/>
</dbReference>
<dbReference type="GO" id="GO:0008237">
    <property type="term" value="F:metallopeptidase activity"/>
    <property type="evidence" value="ECO:0007669"/>
    <property type="project" value="InterPro"/>
</dbReference>
<keyword evidence="5" id="KW-0966">Cell projection</keyword>
<evidence type="ECO:0000259" key="8">
    <source>
        <dbReference type="Pfam" id="PF22544"/>
    </source>
</evidence>
<dbReference type="Gene3D" id="3.40.390.10">
    <property type="entry name" value="Collagenase (Catalytic Domain)"/>
    <property type="match status" value="1"/>
</dbReference>
<keyword evidence="11" id="KW-1185">Reference proteome</keyword>
<feature type="domain" description="HYDIN/VesB/CFA65-like Ig-like" evidence="8">
    <location>
        <begin position="5229"/>
        <end position="5316"/>
    </location>
</feature>
<dbReference type="InterPro" id="IPR013320">
    <property type="entry name" value="ConA-like_dom_sf"/>
</dbReference>
<dbReference type="InterPro" id="IPR012334">
    <property type="entry name" value="Pectin_lyas_fold"/>
</dbReference>
<evidence type="ECO:0000259" key="7">
    <source>
        <dbReference type="Pfam" id="PF13229"/>
    </source>
</evidence>
<reference evidence="10 11" key="1">
    <citation type="submission" date="2019-02" db="EMBL/GenBank/DDBJ databases">
        <title>Deep-cultivation of Planctomycetes and their phenomic and genomic characterization uncovers novel biology.</title>
        <authorList>
            <person name="Wiegand S."/>
            <person name="Jogler M."/>
            <person name="Boedeker C."/>
            <person name="Pinto D."/>
            <person name="Vollmers J."/>
            <person name="Rivas-Marin E."/>
            <person name="Kohn T."/>
            <person name="Peeters S.H."/>
            <person name="Heuer A."/>
            <person name="Rast P."/>
            <person name="Oberbeckmann S."/>
            <person name="Bunk B."/>
            <person name="Jeske O."/>
            <person name="Meyerdierks A."/>
            <person name="Storesund J.E."/>
            <person name="Kallscheuer N."/>
            <person name="Luecker S."/>
            <person name="Lage O.M."/>
            <person name="Pohl T."/>
            <person name="Merkel B.J."/>
            <person name="Hornburger P."/>
            <person name="Mueller R.-W."/>
            <person name="Bruemmer F."/>
            <person name="Labrenz M."/>
            <person name="Spormann A.M."/>
            <person name="Op den Camp H."/>
            <person name="Overmann J."/>
            <person name="Amann R."/>
            <person name="Jetten M.S.M."/>
            <person name="Mascher T."/>
            <person name="Medema M.H."/>
            <person name="Devos D.P."/>
            <person name="Kaster A.-K."/>
            <person name="Ovreas L."/>
            <person name="Rohde M."/>
            <person name="Galperin M.Y."/>
            <person name="Jogler C."/>
        </authorList>
    </citation>
    <scope>NUCLEOTIDE SEQUENCE [LARGE SCALE GENOMIC DNA]</scope>
    <source>
        <strain evidence="10 11">Pan241w</strain>
    </source>
</reference>
<feature type="domain" description="Golvesin/Xly CBD-like" evidence="9">
    <location>
        <begin position="5326"/>
        <end position="5458"/>
    </location>
</feature>
<comment type="subcellular location">
    <subcellularLocation>
        <location evidence="1">Cell projection</location>
        <location evidence="1">Cilium</location>
    </subcellularLocation>
    <subcellularLocation>
        <location evidence="2">Cytoplasm</location>
    </subcellularLocation>
</comment>
<dbReference type="Pfam" id="PF25275">
    <property type="entry name" value="Golvesin_C"/>
    <property type="match status" value="3"/>
</dbReference>
<dbReference type="Pfam" id="PF22544">
    <property type="entry name" value="HYDIN_VesB_CFA65-like_Ig"/>
    <property type="match status" value="1"/>
</dbReference>
<evidence type="ECO:0000256" key="5">
    <source>
        <dbReference type="ARBA" id="ARBA00023273"/>
    </source>
</evidence>
<feature type="domain" description="Golvesin/Xly CBD-like" evidence="9">
    <location>
        <begin position="4559"/>
        <end position="4673"/>
    </location>
</feature>
<dbReference type="InterPro" id="IPR006626">
    <property type="entry name" value="PbH1"/>
</dbReference>
<dbReference type="RefSeq" id="WP_145213589.1">
    <property type="nucleotide sequence ID" value="NZ_CP036269.1"/>
</dbReference>
<dbReference type="Gene3D" id="2.60.120.200">
    <property type="match status" value="2"/>
</dbReference>
<dbReference type="GO" id="GO:0005737">
    <property type="term" value="C:cytoplasm"/>
    <property type="evidence" value="ECO:0007669"/>
    <property type="project" value="UniProtKB-SubCell"/>
</dbReference>
<protein>
    <submittedName>
        <fullName evidence="10">Uncharacterized protein</fullName>
    </submittedName>
</protein>
<evidence type="ECO:0000259" key="9">
    <source>
        <dbReference type="Pfam" id="PF25275"/>
    </source>
</evidence>
<dbReference type="NCBIfam" id="NF041518">
    <property type="entry name" value="choice_anch_Q"/>
    <property type="match status" value="1"/>
</dbReference>
<evidence type="ECO:0000256" key="3">
    <source>
        <dbReference type="ARBA" id="ARBA00022490"/>
    </source>
</evidence>
<dbReference type="InterPro" id="IPR024079">
    <property type="entry name" value="MetalloPept_cat_dom_sf"/>
</dbReference>
<dbReference type="InterPro" id="IPR011050">
    <property type="entry name" value="Pectin_lyase_fold/virulence"/>
</dbReference>
<dbReference type="InterPro" id="IPR053879">
    <property type="entry name" value="HYDIN_VesB_CFA65-like_Ig"/>
</dbReference>
<evidence type="ECO:0000256" key="2">
    <source>
        <dbReference type="ARBA" id="ARBA00004496"/>
    </source>
</evidence>